<dbReference type="InterPro" id="IPR001242">
    <property type="entry name" value="Condensation_dom"/>
</dbReference>
<dbReference type="SUPFAM" id="SSF51735">
    <property type="entry name" value="NAD(P)-binding Rossmann-fold domains"/>
    <property type="match status" value="2"/>
</dbReference>
<dbReference type="InterPro" id="IPR014030">
    <property type="entry name" value="Ketoacyl_synth_N"/>
</dbReference>
<sequence>MTGGIAVVGLSTRFPGAPSVDQYWSLIRDGRSGLTRLTTDELLAAGVPPSLVRDRNYVPVAGIIEGQSHFDPAAWGFTDAEACALDPQHRMLMECAWLALEDSGHGHGRGGGAVGVFVGSTQSGYLAHNLAGRWDTTGGGRDPLGSMQTAIATQPDYLPLQIAYRLGLTGPAIAVSTSCSTSLVAIHLAAQSLLSGECDTALAGGVSAIVPQGRGYLHVEGGVFSRDGEIAPFGARGSGIVYSQGAGAVVLRRLEDAVASGDPILAVLHGSAVNNDGTDKAGFTAPSVRGQARVVAEALAVAEADPSDIGLIEAHGTATRLGDPIEIAALRAVFGRGGPPWCGIGSVKGNIGHTNSAAGIASFAKAVLAIHHRTLPMSLGSDDVAEELRLSDSPFELLGKTRDWDTAPLAGVSSFGIGGTNAHVVLGPPPGKLPHPNAFERPVLLISSGATADGARATADAIADFAHEAAPVDTTQQASPVDLAYTLAMGRAALPHRTAVVLDPAAPHVRPAFPEPVAARTRAPSVIFAFPGAGGHYPGMGADLYRDEPVFRAAVDEIADLLVLRIGADIRDIFDRNDTSGRIRDVGFAVPALFAISLGTARLLQSWGLTPTALVGHSLGECTAAAFTGALTSDEACTLVAARCTAAARSAGVGGMMSVALSEDELRGILPDLPGIDLAAVNGPNSCVIAGIHDTVQSAYELLTDRGAEVSLLRLDAAMHSRHVEAALGEVERAVRSFGTAARESSTSTVFSTVTCDAVDVAALREPSHWIEQLRSPVQFSRALTAAVTAAQGDVVVVEVGPGSSLTGLALSHGFDNAAAVVSTMSREESESVTIRSAVGRLWSVGVPVDVAAVSGGTGPVGDHHSPARPIRAPGYRFDRRHLWIEPSDAASGPSAAFDDPLQIPLWRQLPPASATNAPRGTWVILGSSPAAQSLRGRFAQLDVVVTDPEDNPTELHGVVTFAQDHNHAVDAVTSFSQAAGHLVPHVVDGGLWVSVTYNGTDPANSGTVDPAAAAVRALPRVLGQEAPGLRWAAIDLDIDVADDEIADVVLSEIQDALGRSDTRPAPQVAVRAGTRWTSGTTSWSAAEPTAGVQPGTRALIVGGTGAVGRLLSRHLSQRGYDVVVTSRREHPNTESTPVRHVVSDATDAVDLAAVVASLDAEGHPIGLIIHAAGVAATVAPVTLTADVHEAARAHIDAKLTVAQNIHLAVSALDEDRRPASILCMSSATGMLGGVGMGPYAASNTAMDAYAASVSGHPTRWVSIVWDGWRVLLDESGSGSGSATVMSGALDAATGLSAFDRILDLAGSGRCPTVVAVGTSSLEVRSGAASVPRPRAVAGATPSDLTATEQTVAEIWSTLFGTTVTDPDADFFALGGHSLLGTRMLDSVRQHFGVELGLRDLLTAATLTEFSGRVDAAQVPTSRNAPNSPASTVPSLSEALRDDGTFDMTRVQHAYWIGRDGGYEWGDIPCHFYLEYDCVDLDLERYQKALDAVIDRHPLLRSVATPDGRLRTLDSVPSYRIRTRDLSRADDETKSRILATIRQRVAEKPGPPDRWPLVQISATIVEPNRVRLFIGVDVLICDAASWWIIESELKALYDAPDTSLPTLELHPAQCSSAMTLRRRGPGGAEAERYWLERADSVPGPPALPIRAALDRSPRFVRRATALSPDRWSRFVTECRRHRITPTAALLTVYTDSLRAWSATPHFSVVLTLFDRPPVHPDVNKVVGDFTSLILHESDAHTGSSFADRAQATQRRMFDDLDHREYSALELLAEQSTRFGERRSVPVVFTGALGVHDMVDDSGSLEWVGTQVHAVGQTPQTWLDHQVLEQDGELRLQWDVLDGLFPDDELDRVVTRHTEVVTRLAEDDGAWSEVGTTSDLPEIDPADVLVPLRGAASDRAETPTLFLIHPSGGDVLCYAELSRRLVSDVAVVALTDPQLTADTPGADSISAIAAQYLSAIRSRYSTPAGGWLLGGWSMGGSVAQEMARQLHEDGEHTALIVMLDSNDPTYITPIPGTPTQRETEVARRQLGALEAFLDIDLDIGETAWNEIANLDADERNTVIAAKLRSRRLLGPRDDGRSRLEVFGRHLDALARHEPRLLPDSATETVLVRCTRLAPNNSGIGMGIDDTPVEHAADLGWSRHLAGPLTVVATDAHHYSILRPPALDTVVDQLDRALSKALPHH</sequence>
<dbReference type="InterPro" id="IPR057737">
    <property type="entry name" value="Condensation_MtbB-like"/>
</dbReference>
<dbReference type="PANTHER" id="PTHR43775:SF37">
    <property type="entry name" value="SI:DKEY-61P9.11"/>
    <property type="match status" value="1"/>
</dbReference>
<evidence type="ECO:0000256" key="3">
    <source>
        <dbReference type="ARBA" id="ARBA00022450"/>
    </source>
</evidence>
<dbReference type="SMART" id="SM00822">
    <property type="entry name" value="PKS_KR"/>
    <property type="match status" value="1"/>
</dbReference>
<comment type="caution">
    <text evidence="10">The sequence shown here is derived from an EMBL/GenBank/DDBJ whole genome shotgun (WGS) entry which is preliminary data.</text>
</comment>
<proteinExistence type="predicted"/>
<keyword evidence="4" id="KW-0597">Phosphoprotein</keyword>
<dbReference type="PANTHER" id="PTHR43775">
    <property type="entry name" value="FATTY ACID SYNTHASE"/>
    <property type="match status" value="1"/>
</dbReference>
<dbReference type="InterPro" id="IPR016035">
    <property type="entry name" value="Acyl_Trfase/lysoPLipase"/>
</dbReference>
<dbReference type="SUPFAM" id="SSF52151">
    <property type="entry name" value="FabD/lysophospholipase-like"/>
    <property type="match status" value="1"/>
</dbReference>
<dbReference type="InterPro" id="IPR032821">
    <property type="entry name" value="PKS_assoc"/>
</dbReference>
<name>A0ABU7LK75_9NOCA</name>
<organism evidence="10 11">
    <name type="scientific">Rhodococcus artemisiae</name>
    <dbReference type="NCBI Taxonomy" id="714159"/>
    <lineage>
        <taxon>Bacteria</taxon>
        <taxon>Bacillati</taxon>
        <taxon>Actinomycetota</taxon>
        <taxon>Actinomycetes</taxon>
        <taxon>Mycobacteriales</taxon>
        <taxon>Nocardiaceae</taxon>
        <taxon>Rhodococcus</taxon>
    </lineage>
</organism>
<dbReference type="SUPFAM" id="SSF53474">
    <property type="entry name" value="alpha/beta-Hydrolases"/>
    <property type="match status" value="1"/>
</dbReference>
<dbReference type="InterPro" id="IPR036736">
    <property type="entry name" value="ACP-like_sf"/>
</dbReference>
<dbReference type="InterPro" id="IPR001031">
    <property type="entry name" value="Thioesterase"/>
</dbReference>
<protein>
    <submittedName>
        <fullName evidence="10">SDR family NAD(P)-dependent oxidoreductase</fullName>
    </submittedName>
</protein>
<feature type="domain" description="Ketosynthase family 3 (KS3)" evidence="9">
    <location>
        <begin position="2"/>
        <end position="428"/>
    </location>
</feature>
<dbReference type="InterPro" id="IPR036291">
    <property type="entry name" value="NAD(P)-bd_dom_sf"/>
</dbReference>
<dbReference type="EMBL" id="JAUTXY010000025">
    <property type="protein sequence ID" value="MEE2061966.1"/>
    <property type="molecule type" value="Genomic_DNA"/>
</dbReference>
<dbReference type="InterPro" id="IPR009081">
    <property type="entry name" value="PP-bd_ACP"/>
</dbReference>
<dbReference type="InterPro" id="IPR016039">
    <property type="entry name" value="Thiolase-like"/>
</dbReference>
<evidence type="ECO:0000256" key="1">
    <source>
        <dbReference type="ARBA" id="ARBA00001957"/>
    </source>
</evidence>
<keyword evidence="6" id="KW-0808">Transferase</keyword>
<dbReference type="InterPro" id="IPR014031">
    <property type="entry name" value="Ketoacyl_synth_C"/>
</dbReference>
<reference evidence="10 11" key="1">
    <citation type="submission" date="2023-07" db="EMBL/GenBank/DDBJ databases">
        <authorList>
            <person name="Girao M."/>
            <person name="Carvalho M.F."/>
        </authorList>
    </citation>
    <scope>NUCLEOTIDE SEQUENCE [LARGE SCALE GENOMIC DNA]</scope>
    <source>
        <strain evidence="10 11">YIM65754</strain>
    </source>
</reference>
<dbReference type="Gene3D" id="3.40.50.1820">
    <property type="entry name" value="alpha/beta hydrolase"/>
    <property type="match status" value="2"/>
</dbReference>
<dbReference type="SMART" id="SM00827">
    <property type="entry name" value="PKS_AT"/>
    <property type="match status" value="1"/>
</dbReference>
<dbReference type="InterPro" id="IPR016036">
    <property type="entry name" value="Malonyl_transacylase_ACP-bd"/>
</dbReference>
<dbReference type="InterPro" id="IPR020802">
    <property type="entry name" value="TesA-like"/>
</dbReference>
<dbReference type="CDD" id="cd19535">
    <property type="entry name" value="Cyc_NRPS"/>
    <property type="match status" value="1"/>
</dbReference>
<dbReference type="InterPro" id="IPR023213">
    <property type="entry name" value="CAT-like_dom_sf"/>
</dbReference>
<evidence type="ECO:0000256" key="2">
    <source>
        <dbReference type="ARBA" id="ARBA00004924"/>
    </source>
</evidence>
<dbReference type="PROSITE" id="PS00012">
    <property type="entry name" value="PHOSPHOPANTETHEINE"/>
    <property type="match status" value="1"/>
</dbReference>
<gene>
    <name evidence="10" type="ORF">Q7514_31015</name>
</gene>
<dbReference type="Pfam" id="PF16197">
    <property type="entry name" value="KAsynt_C_assoc"/>
    <property type="match status" value="1"/>
</dbReference>
<dbReference type="Pfam" id="PF00109">
    <property type="entry name" value="ketoacyl-synt"/>
    <property type="match status" value="1"/>
</dbReference>
<dbReference type="Pfam" id="PF08659">
    <property type="entry name" value="KR"/>
    <property type="match status" value="1"/>
</dbReference>
<dbReference type="Gene3D" id="3.30.559.10">
    <property type="entry name" value="Chloramphenicol acetyltransferase-like domain"/>
    <property type="match status" value="1"/>
</dbReference>
<evidence type="ECO:0000256" key="7">
    <source>
        <dbReference type="ARBA" id="ARBA00023268"/>
    </source>
</evidence>
<dbReference type="Gene3D" id="3.40.47.10">
    <property type="match status" value="1"/>
</dbReference>
<evidence type="ECO:0000259" key="8">
    <source>
        <dbReference type="PROSITE" id="PS50075"/>
    </source>
</evidence>
<dbReference type="InterPro" id="IPR057326">
    <property type="entry name" value="KR_dom"/>
</dbReference>
<evidence type="ECO:0000256" key="6">
    <source>
        <dbReference type="ARBA" id="ARBA00022679"/>
    </source>
</evidence>
<keyword evidence="5" id="KW-0436">Ligase</keyword>
<dbReference type="SUPFAM" id="SSF47336">
    <property type="entry name" value="ACP-like"/>
    <property type="match status" value="1"/>
</dbReference>
<dbReference type="InterPro" id="IPR006162">
    <property type="entry name" value="Ppantetheine_attach_site"/>
</dbReference>
<keyword evidence="7" id="KW-0511">Multifunctional enzyme</keyword>
<dbReference type="InterPro" id="IPR029058">
    <property type="entry name" value="AB_hydrolase_fold"/>
</dbReference>
<dbReference type="CDD" id="cd00833">
    <property type="entry name" value="PKS"/>
    <property type="match status" value="1"/>
</dbReference>
<keyword evidence="11" id="KW-1185">Reference proteome</keyword>
<evidence type="ECO:0000256" key="4">
    <source>
        <dbReference type="ARBA" id="ARBA00022553"/>
    </source>
</evidence>
<dbReference type="SUPFAM" id="SSF53901">
    <property type="entry name" value="Thiolase-like"/>
    <property type="match status" value="1"/>
</dbReference>
<dbReference type="Pfam" id="PF00698">
    <property type="entry name" value="Acyl_transf_1"/>
    <property type="match status" value="1"/>
</dbReference>
<dbReference type="Pfam" id="PF02801">
    <property type="entry name" value="Ketoacyl-synt_C"/>
    <property type="match status" value="1"/>
</dbReference>
<dbReference type="Pfam" id="PF00550">
    <property type="entry name" value="PP-binding"/>
    <property type="match status" value="1"/>
</dbReference>
<dbReference type="Gene3D" id="3.40.366.10">
    <property type="entry name" value="Malonyl-Coenzyme A Acyl Carrier Protein, domain 2"/>
    <property type="match status" value="1"/>
</dbReference>
<dbReference type="Gene3D" id="3.30.70.3290">
    <property type="match status" value="1"/>
</dbReference>
<dbReference type="InterPro" id="IPR014043">
    <property type="entry name" value="Acyl_transferase_dom"/>
</dbReference>
<dbReference type="InterPro" id="IPR050091">
    <property type="entry name" value="PKS_NRPS_Biosynth_Enz"/>
</dbReference>
<dbReference type="Gene3D" id="3.30.559.30">
    <property type="entry name" value="Nonribosomal peptide synthetase, condensation domain"/>
    <property type="match status" value="1"/>
</dbReference>
<dbReference type="SMART" id="SM00825">
    <property type="entry name" value="PKS_KS"/>
    <property type="match status" value="1"/>
</dbReference>
<dbReference type="SUPFAM" id="SSF52777">
    <property type="entry name" value="CoA-dependent acyltransferases"/>
    <property type="match status" value="2"/>
</dbReference>
<dbReference type="InterPro" id="IPR013968">
    <property type="entry name" value="PKS_KR"/>
</dbReference>
<accession>A0ABU7LK75</accession>
<dbReference type="InterPro" id="IPR001227">
    <property type="entry name" value="Ac_transferase_dom_sf"/>
</dbReference>
<dbReference type="Proteomes" id="UP001336020">
    <property type="component" value="Unassembled WGS sequence"/>
</dbReference>
<dbReference type="SMART" id="SM00824">
    <property type="entry name" value="PKS_TE"/>
    <property type="match status" value="1"/>
</dbReference>
<dbReference type="InterPro" id="IPR020841">
    <property type="entry name" value="PKS_Beta-ketoAc_synthase_dom"/>
</dbReference>
<evidence type="ECO:0000259" key="9">
    <source>
        <dbReference type="PROSITE" id="PS52004"/>
    </source>
</evidence>
<dbReference type="PROSITE" id="PS50075">
    <property type="entry name" value="CARRIER"/>
    <property type="match status" value="1"/>
</dbReference>
<dbReference type="Gene3D" id="3.40.50.720">
    <property type="entry name" value="NAD(P)-binding Rossmann-like Domain"/>
    <property type="match status" value="1"/>
</dbReference>
<comment type="pathway">
    <text evidence="2">Siderophore biosynthesis.</text>
</comment>
<dbReference type="Pfam" id="PF00975">
    <property type="entry name" value="Thioesterase"/>
    <property type="match status" value="1"/>
</dbReference>
<dbReference type="PROSITE" id="PS52004">
    <property type="entry name" value="KS3_2"/>
    <property type="match status" value="1"/>
</dbReference>
<feature type="domain" description="Carrier" evidence="8">
    <location>
        <begin position="1343"/>
        <end position="1418"/>
    </location>
</feature>
<keyword evidence="3" id="KW-0596">Phosphopantetheine</keyword>
<dbReference type="RefSeq" id="WP_330137097.1">
    <property type="nucleotide sequence ID" value="NZ_JAUTXY010000025.1"/>
</dbReference>
<dbReference type="SUPFAM" id="SSF55048">
    <property type="entry name" value="Probable ACP-binding domain of malonyl-CoA ACP transacylase"/>
    <property type="match status" value="1"/>
</dbReference>
<evidence type="ECO:0000313" key="11">
    <source>
        <dbReference type="Proteomes" id="UP001336020"/>
    </source>
</evidence>
<dbReference type="Pfam" id="PF00668">
    <property type="entry name" value="Condensation"/>
    <property type="match status" value="1"/>
</dbReference>
<evidence type="ECO:0000256" key="5">
    <source>
        <dbReference type="ARBA" id="ARBA00022598"/>
    </source>
</evidence>
<comment type="cofactor">
    <cofactor evidence="1">
        <name>pantetheine 4'-phosphate</name>
        <dbReference type="ChEBI" id="CHEBI:47942"/>
    </cofactor>
</comment>
<evidence type="ECO:0000313" key="10">
    <source>
        <dbReference type="EMBL" id="MEE2061966.1"/>
    </source>
</evidence>